<accession>A0ABD3C6Y3</accession>
<name>A0ABD3C6Y3_9LAMI</name>
<feature type="signal peptide" evidence="1">
    <location>
        <begin position="1"/>
        <end position="19"/>
    </location>
</feature>
<protein>
    <submittedName>
        <fullName evidence="2">Uncharacterized protein</fullName>
    </submittedName>
</protein>
<gene>
    <name evidence="2" type="ORF">CASFOL_031248</name>
</gene>
<dbReference type="Proteomes" id="UP001632038">
    <property type="component" value="Unassembled WGS sequence"/>
</dbReference>
<reference evidence="3" key="1">
    <citation type="journal article" date="2024" name="IScience">
        <title>Strigolactones Initiate the Formation of Haustorium-like Structures in Castilleja.</title>
        <authorList>
            <person name="Buerger M."/>
            <person name="Peterson D."/>
            <person name="Chory J."/>
        </authorList>
    </citation>
    <scope>NUCLEOTIDE SEQUENCE [LARGE SCALE GENOMIC DNA]</scope>
</reference>
<evidence type="ECO:0000313" key="3">
    <source>
        <dbReference type="Proteomes" id="UP001632038"/>
    </source>
</evidence>
<evidence type="ECO:0000313" key="2">
    <source>
        <dbReference type="EMBL" id="KAL3624580.1"/>
    </source>
</evidence>
<sequence>MIHSTIAIIFTMFVMSSNARLLSEQEPVDNRNTIMRILGINESKLEYYKTRARQLGQQHHFSKNSTSDAPAAQRITCIKWSGALLLKFKHLAKRNKCFLVESTFYRLVLLRGLFQFNQYKASICMIINVSSNLVVYICTFSFNK</sequence>
<feature type="chain" id="PRO_5044839131" evidence="1">
    <location>
        <begin position="20"/>
        <end position="144"/>
    </location>
</feature>
<keyword evidence="3" id="KW-1185">Reference proteome</keyword>
<comment type="caution">
    <text evidence="2">The sequence shown here is derived from an EMBL/GenBank/DDBJ whole genome shotgun (WGS) entry which is preliminary data.</text>
</comment>
<dbReference type="AlphaFoldDB" id="A0ABD3C6Y3"/>
<keyword evidence="1" id="KW-0732">Signal</keyword>
<organism evidence="2 3">
    <name type="scientific">Castilleja foliolosa</name>
    <dbReference type="NCBI Taxonomy" id="1961234"/>
    <lineage>
        <taxon>Eukaryota</taxon>
        <taxon>Viridiplantae</taxon>
        <taxon>Streptophyta</taxon>
        <taxon>Embryophyta</taxon>
        <taxon>Tracheophyta</taxon>
        <taxon>Spermatophyta</taxon>
        <taxon>Magnoliopsida</taxon>
        <taxon>eudicotyledons</taxon>
        <taxon>Gunneridae</taxon>
        <taxon>Pentapetalae</taxon>
        <taxon>asterids</taxon>
        <taxon>lamiids</taxon>
        <taxon>Lamiales</taxon>
        <taxon>Orobanchaceae</taxon>
        <taxon>Pedicularideae</taxon>
        <taxon>Castillejinae</taxon>
        <taxon>Castilleja</taxon>
    </lineage>
</organism>
<proteinExistence type="predicted"/>
<evidence type="ECO:0000256" key="1">
    <source>
        <dbReference type="SAM" id="SignalP"/>
    </source>
</evidence>
<dbReference type="EMBL" id="JAVIJP010000053">
    <property type="protein sequence ID" value="KAL3624580.1"/>
    <property type="molecule type" value="Genomic_DNA"/>
</dbReference>